<dbReference type="SUPFAM" id="SSF81383">
    <property type="entry name" value="F-box domain"/>
    <property type="match status" value="1"/>
</dbReference>
<dbReference type="OrthoDB" id="2322499at2759"/>
<dbReference type="InterPro" id="IPR036047">
    <property type="entry name" value="F-box-like_dom_sf"/>
</dbReference>
<evidence type="ECO:0000259" key="2">
    <source>
        <dbReference type="PROSITE" id="PS50181"/>
    </source>
</evidence>
<gene>
    <name evidence="3" type="ORF">C6P46_005698</name>
</gene>
<dbReference type="SMART" id="SM00256">
    <property type="entry name" value="FBOX"/>
    <property type="match status" value="1"/>
</dbReference>
<sequence length="740" mass="84142">MSERVRYARKARARVSYAPASESSDDSDADDHEKRKAGSAGRRAGQPRKGPAVIDSDGDEASDESETPKKPRKKRPKKSTLSKKNTKQSAKKKKGGQLEGVKILPLELLGEICSHLAPVDLLSLQLVNKHFYRLITAKAFQSVWVTSRRCLGLPDVGGMTEAQYATFVFGKACQSCGVKKLSLVRHDYHLRRILCKACRHQRIVKVSRLQKDQPDLLAKLHPLTLQAVTRTAYDTRSTTKSRWLDGDEQEYVDIQDLYYTDAILRDLDDQDLDSDIAAGRDEDCDTSTPTNDRTPGSRVARKSGTRVDKLSGPTRRSRRAKKLIQLREKERASLLQNSHRLFQAHGMVDKALNWSGWYRKSEHCILRPVKAQKRPPAYRGARYRKIEARLAEEDASFKKLVGDKVQTEWEQMKPTVLKVARRALEEYAKRASWPAQREQQRRLRKRYDTFLATLDDRARPFIPLFLDFLLLPSIQALWQPGKEISDAAWEAAQPSLQEDLNDYRLETCLRVRRLIISVTQGDDGGQDEHEDEEDEVATITDKFFLRADSFVCCGFAGCPGKSRPTSYWRNGLWHQPDDPRQDWIGALPDVLAHQHKFHNSDTSLPVKGFRGADSQLQIALPLEVACGMSAILELHGLDGKPAEKRHLERGSAQTHGFEWRNSKMSRHSFNGKTAWRDLLGLIKLEGDKLRKLDLYLEPPVIEYATRRDKKLVFPVTDDEMANGDEVSLGPQHEQPDQEEA</sequence>
<dbReference type="Pfam" id="PF12937">
    <property type="entry name" value="F-box-like"/>
    <property type="match status" value="1"/>
</dbReference>
<protein>
    <recommendedName>
        <fullName evidence="2">F-box domain-containing protein</fullName>
    </recommendedName>
</protein>
<name>A0A9P6W076_RHOMI</name>
<feature type="compositionally biased region" description="Acidic residues" evidence="1">
    <location>
        <begin position="56"/>
        <end position="65"/>
    </location>
</feature>
<feature type="domain" description="F-box" evidence="2">
    <location>
        <begin position="98"/>
        <end position="147"/>
    </location>
</feature>
<dbReference type="EMBL" id="PUHQ01000064">
    <property type="protein sequence ID" value="KAG0658578.1"/>
    <property type="molecule type" value="Genomic_DNA"/>
</dbReference>
<evidence type="ECO:0000313" key="3">
    <source>
        <dbReference type="EMBL" id="KAG0658578.1"/>
    </source>
</evidence>
<dbReference type="InterPro" id="IPR001810">
    <property type="entry name" value="F-box_dom"/>
</dbReference>
<proteinExistence type="predicted"/>
<keyword evidence="4" id="KW-1185">Reference proteome</keyword>
<organism evidence="3 4">
    <name type="scientific">Rhodotorula mucilaginosa</name>
    <name type="common">Yeast</name>
    <name type="synonym">Rhodotorula rubra</name>
    <dbReference type="NCBI Taxonomy" id="5537"/>
    <lineage>
        <taxon>Eukaryota</taxon>
        <taxon>Fungi</taxon>
        <taxon>Dikarya</taxon>
        <taxon>Basidiomycota</taxon>
        <taxon>Pucciniomycotina</taxon>
        <taxon>Microbotryomycetes</taxon>
        <taxon>Sporidiobolales</taxon>
        <taxon>Sporidiobolaceae</taxon>
        <taxon>Rhodotorula</taxon>
    </lineage>
</organism>
<feature type="region of interest" description="Disordered" evidence="1">
    <location>
        <begin position="278"/>
        <end position="319"/>
    </location>
</feature>
<comment type="caution">
    <text evidence="3">The sequence shown here is derived from an EMBL/GenBank/DDBJ whole genome shotgun (WGS) entry which is preliminary data.</text>
</comment>
<dbReference type="Proteomes" id="UP000777482">
    <property type="component" value="Unassembled WGS sequence"/>
</dbReference>
<dbReference type="AlphaFoldDB" id="A0A9P6W076"/>
<feature type="region of interest" description="Disordered" evidence="1">
    <location>
        <begin position="719"/>
        <end position="740"/>
    </location>
</feature>
<dbReference type="PROSITE" id="PS50181">
    <property type="entry name" value="FBOX"/>
    <property type="match status" value="1"/>
</dbReference>
<dbReference type="Gene3D" id="1.20.1280.50">
    <property type="match status" value="1"/>
</dbReference>
<feature type="region of interest" description="Disordered" evidence="1">
    <location>
        <begin position="1"/>
        <end position="96"/>
    </location>
</feature>
<reference evidence="3 4" key="1">
    <citation type="submission" date="2020-11" db="EMBL/GenBank/DDBJ databases">
        <title>Kefir isolates.</title>
        <authorList>
            <person name="Marcisauskas S."/>
            <person name="Kim Y."/>
            <person name="Blasche S."/>
        </authorList>
    </citation>
    <scope>NUCLEOTIDE SEQUENCE [LARGE SCALE GENOMIC DNA]</scope>
    <source>
        <strain evidence="3 4">KR</strain>
    </source>
</reference>
<evidence type="ECO:0000256" key="1">
    <source>
        <dbReference type="SAM" id="MobiDB-lite"/>
    </source>
</evidence>
<evidence type="ECO:0000313" key="4">
    <source>
        <dbReference type="Proteomes" id="UP000777482"/>
    </source>
</evidence>
<accession>A0A9P6W076</accession>
<feature type="compositionally biased region" description="Basic residues" evidence="1">
    <location>
        <begin position="70"/>
        <end position="95"/>
    </location>
</feature>